<accession>A0A4Q2D7S2</accession>
<name>A0A4Q2D7S2_9AGAR</name>
<protein>
    <submittedName>
        <fullName evidence="1">Uncharacterized protein</fullName>
    </submittedName>
</protein>
<comment type="caution">
    <text evidence="1">The sequence shown here is derived from an EMBL/GenBank/DDBJ whole genome shotgun (WGS) entry which is preliminary data.</text>
</comment>
<reference evidence="1 2" key="1">
    <citation type="submission" date="2019-01" db="EMBL/GenBank/DDBJ databases">
        <title>Draft genome sequence of Psathyrella aberdarensis IHI B618.</title>
        <authorList>
            <person name="Buettner E."/>
            <person name="Kellner H."/>
        </authorList>
    </citation>
    <scope>NUCLEOTIDE SEQUENCE [LARGE SCALE GENOMIC DNA]</scope>
    <source>
        <strain evidence="1 2">IHI B618</strain>
    </source>
</reference>
<dbReference type="Proteomes" id="UP000290288">
    <property type="component" value="Unassembled WGS sequence"/>
</dbReference>
<organism evidence="1 2">
    <name type="scientific">Candolleomyces aberdarensis</name>
    <dbReference type="NCBI Taxonomy" id="2316362"/>
    <lineage>
        <taxon>Eukaryota</taxon>
        <taxon>Fungi</taxon>
        <taxon>Dikarya</taxon>
        <taxon>Basidiomycota</taxon>
        <taxon>Agaricomycotina</taxon>
        <taxon>Agaricomycetes</taxon>
        <taxon>Agaricomycetidae</taxon>
        <taxon>Agaricales</taxon>
        <taxon>Agaricineae</taxon>
        <taxon>Psathyrellaceae</taxon>
        <taxon>Candolleomyces</taxon>
    </lineage>
</organism>
<dbReference type="OrthoDB" id="10643259at2759"/>
<dbReference type="AlphaFoldDB" id="A0A4Q2D7S2"/>
<keyword evidence="2" id="KW-1185">Reference proteome</keyword>
<gene>
    <name evidence="1" type="ORF">EST38_g11192</name>
</gene>
<proteinExistence type="predicted"/>
<evidence type="ECO:0000313" key="1">
    <source>
        <dbReference type="EMBL" id="RXW14661.1"/>
    </source>
</evidence>
<dbReference type="EMBL" id="SDEE01000666">
    <property type="protein sequence ID" value="RXW14661.1"/>
    <property type="molecule type" value="Genomic_DNA"/>
</dbReference>
<sequence length="154" mass="16695">MTPLFNQLYSTSIQIAATIMGRHESGSSKKKQKIKLATHIPSLALGSSSKHIPAPTVKVKKLKATGMGFKVTDSSFHSDVNAAIAAFTWKETQLTDSQMDAVWDRVHRSSGWDQGYVDSFVNQDKLPPEADPELPKTTSGKGVGVLQPIPISAF</sequence>
<evidence type="ECO:0000313" key="2">
    <source>
        <dbReference type="Proteomes" id="UP000290288"/>
    </source>
</evidence>